<feature type="region of interest" description="Disordered" evidence="3">
    <location>
        <begin position="308"/>
        <end position="341"/>
    </location>
</feature>
<feature type="domain" description="Integrase catalytic" evidence="4">
    <location>
        <begin position="39"/>
        <end position="207"/>
    </location>
</feature>
<dbReference type="InterPro" id="IPR039537">
    <property type="entry name" value="Retrotran_Ty1/copia-like"/>
</dbReference>
<dbReference type="Pfam" id="PF25597">
    <property type="entry name" value="SH3_retrovirus"/>
    <property type="match status" value="1"/>
</dbReference>
<dbReference type="PANTHER" id="PTHR42648:SF32">
    <property type="entry name" value="RIBONUCLEASE H-LIKE DOMAIN, GAG-PRE-INTEGRASE DOMAIN PROTEIN-RELATED"/>
    <property type="match status" value="1"/>
</dbReference>
<keyword evidence="2" id="KW-0378">Hydrolase</keyword>
<dbReference type="Pfam" id="PF07727">
    <property type="entry name" value="RVT_2"/>
    <property type="match status" value="1"/>
</dbReference>
<gene>
    <name evidence="5" type="ORF">Tco_1080321</name>
</gene>
<dbReference type="InterPro" id="IPR013103">
    <property type="entry name" value="RVT_2"/>
</dbReference>
<feature type="compositionally biased region" description="Basic and acidic residues" evidence="3">
    <location>
        <begin position="314"/>
        <end position="331"/>
    </location>
</feature>
<keyword evidence="6" id="KW-1185">Reference proteome</keyword>
<proteinExistence type="predicted"/>
<dbReference type="CDD" id="cd09272">
    <property type="entry name" value="RNase_HI_RT_Ty1"/>
    <property type="match status" value="1"/>
</dbReference>
<name>A0ABQ5HUE4_9ASTR</name>
<dbReference type="PROSITE" id="PS50994">
    <property type="entry name" value="INTEGRASE"/>
    <property type="match status" value="1"/>
</dbReference>
<organism evidence="5 6">
    <name type="scientific">Tanacetum coccineum</name>
    <dbReference type="NCBI Taxonomy" id="301880"/>
    <lineage>
        <taxon>Eukaryota</taxon>
        <taxon>Viridiplantae</taxon>
        <taxon>Streptophyta</taxon>
        <taxon>Embryophyta</taxon>
        <taxon>Tracheophyta</taxon>
        <taxon>Spermatophyta</taxon>
        <taxon>Magnoliopsida</taxon>
        <taxon>eudicotyledons</taxon>
        <taxon>Gunneridae</taxon>
        <taxon>Pentapetalae</taxon>
        <taxon>asterids</taxon>
        <taxon>campanulids</taxon>
        <taxon>Asterales</taxon>
        <taxon>Asteraceae</taxon>
        <taxon>Asteroideae</taxon>
        <taxon>Anthemideae</taxon>
        <taxon>Anthemidinae</taxon>
        <taxon>Tanacetum</taxon>
    </lineage>
</organism>
<dbReference type="Gene3D" id="3.30.420.10">
    <property type="entry name" value="Ribonuclease H-like superfamily/Ribonuclease H"/>
    <property type="match status" value="1"/>
</dbReference>
<sequence length="682" mass="77901">MRGICCSVMATFIAWIGRWRRGKGEYPMVGIWFTQGKRRVKNPQLAKNVPLDFFGPTSVRSLMHKKYGLVVTDDYSIYTWVFFLATKDETSSILKEFITGIENLVDKTVKIIRCDNGTEFKNSVMNEFYVKKCIRREFSIARIPQQNGVVERRNRTLIKDVKTRLADFKIPTTFWANAVNTACYVQNRALVVKPHNKTPYELFRGRKPALSFMRPFRCHVTILNTLDDLGKFDVKLDEGFFVGYSMNSKAFRVYNIRTRKVEENLHIEFLENKPIVAGDGPKWLFDIDMLTKSMNYVPVVADGSPLFDYSPKNSSDDKPTPSSDANKKGDEVSTASPNINTASPTVIIVRSNEYPDDPKMPELEDITAYDDSDEEADFTNLESSIHVNPTPTTIIHKNHPLKQVIGSLDTPVQTRSKLKSTNEQGFISAVYKGKTHKDLNTCLFACFLSQIEPTRVAKALTNPVWVEAMQEELLQFKLQKEVYVSQPSGFEDPDHPNKVYKVVKAIYGLHQAPRAWYETLANYLLGNGFHRVKQKEDRIFISQDKYVAKVLRKFNLSDVKSASTLVDTKMTLVNDADGEDVDVHLYRFQVTPKVSPLYDIKRIFRYLKGHPKLGLWYPRDSPFELVAYTDSDYVGASFDRKSTTKGYQFLGSRLISWQCKKQTVVATSITEVEYVAVVSCRG</sequence>
<evidence type="ECO:0000256" key="1">
    <source>
        <dbReference type="ARBA" id="ARBA00022723"/>
    </source>
</evidence>
<keyword evidence="1" id="KW-0479">Metal-binding</keyword>
<dbReference type="InterPro" id="IPR036397">
    <property type="entry name" value="RNaseH_sf"/>
</dbReference>
<accession>A0ABQ5HUE4</accession>
<reference evidence="5" key="1">
    <citation type="journal article" date="2022" name="Int. J. Mol. Sci.">
        <title>Draft Genome of Tanacetum Coccineum: Genomic Comparison of Closely Related Tanacetum-Family Plants.</title>
        <authorList>
            <person name="Yamashiro T."/>
            <person name="Shiraishi A."/>
            <person name="Nakayama K."/>
            <person name="Satake H."/>
        </authorList>
    </citation>
    <scope>NUCLEOTIDE SEQUENCE</scope>
</reference>
<dbReference type="InterPro" id="IPR057670">
    <property type="entry name" value="SH3_retrovirus"/>
</dbReference>
<evidence type="ECO:0000313" key="5">
    <source>
        <dbReference type="EMBL" id="GJT91476.1"/>
    </source>
</evidence>
<reference evidence="5" key="2">
    <citation type="submission" date="2022-01" db="EMBL/GenBank/DDBJ databases">
        <authorList>
            <person name="Yamashiro T."/>
            <person name="Shiraishi A."/>
            <person name="Satake H."/>
            <person name="Nakayama K."/>
        </authorList>
    </citation>
    <scope>NUCLEOTIDE SEQUENCE</scope>
</reference>
<protein>
    <submittedName>
        <fullName evidence="5">Ribonuclease H-like domain-containing protein</fullName>
    </submittedName>
</protein>
<dbReference type="Proteomes" id="UP001151760">
    <property type="component" value="Unassembled WGS sequence"/>
</dbReference>
<evidence type="ECO:0000256" key="2">
    <source>
        <dbReference type="ARBA" id="ARBA00022801"/>
    </source>
</evidence>
<evidence type="ECO:0000259" key="4">
    <source>
        <dbReference type="PROSITE" id="PS50994"/>
    </source>
</evidence>
<dbReference type="InterPro" id="IPR012337">
    <property type="entry name" value="RNaseH-like_sf"/>
</dbReference>
<dbReference type="SUPFAM" id="SSF53098">
    <property type="entry name" value="Ribonuclease H-like"/>
    <property type="match status" value="1"/>
</dbReference>
<evidence type="ECO:0000256" key="3">
    <source>
        <dbReference type="SAM" id="MobiDB-lite"/>
    </source>
</evidence>
<dbReference type="EMBL" id="BQNB010020023">
    <property type="protein sequence ID" value="GJT91476.1"/>
    <property type="molecule type" value="Genomic_DNA"/>
</dbReference>
<dbReference type="InterPro" id="IPR001584">
    <property type="entry name" value="Integrase_cat-core"/>
</dbReference>
<comment type="caution">
    <text evidence="5">The sequence shown here is derived from an EMBL/GenBank/DDBJ whole genome shotgun (WGS) entry which is preliminary data.</text>
</comment>
<dbReference type="PANTHER" id="PTHR42648">
    <property type="entry name" value="TRANSPOSASE, PUTATIVE-RELATED"/>
    <property type="match status" value="1"/>
</dbReference>
<evidence type="ECO:0000313" key="6">
    <source>
        <dbReference type="Proteomes" id="UP001151760"/>
    </source>
</evidence>